<organism evidence="3 4">
    <name type="scientific">Pseudomonas fluorescens</name>
    <dbReference type="NCBI Taxonomy" id="294"/>
    <lineage>
        <taxon>Bacteria</taxon>
        <taxon>Pseudomonadati</taxon>
        <taxon>Pseudomonadota</taxon>
        <taxon>Gammaproteobacteria</taxon>
        <taxon>Pseudomonadales</taxon>
        <taxon>Pseudomonadaceae</taxon>
        <taxon>Pseudomonas</taxon>
    </lineage>
</organism>
<evidence type="ECO:0000313" key="4">
    <source>
        <dbReference type="Proteomes" id="UP000281909"/>
    </source>
</evidence>
<dbReference type="AlphaFoldDB" id="A0A448DXH5"/>
<gene>
    <name evidence="3" type="primary">gfo</name>
    <name evidence="3" type="ORF">NCTC9428_03172</name>
</gene>
<dbReference type="GO" id="GO:0000166">
    <property type="term" value="F:nucleotide binding"/>
    <property type="evidence" value="ECO:0007669"/>
    <property type="project" value="InterPro"/>
</dbReference>
<name>A0A448DXH5_PSEFL</name>
<accession>A0A448DXH5</accession>
<reference evidence="3 4" key="1">
    <citation type="submission" date="2018-12" db="EMBL/GenBank/DDBJ databases">
        <authorList>
            <consortium name="Pathogen Informatics"/>
        </authorList>
    </citation>
    <scope>NUCLEOTIDE SEQUENCE [LARGE SCALE GENOMIC DNA]</scope>
    <source>
        <strain evidence="3 4">NCTC9428</strain>
    </source>
</reference>
<dbReference type="Gene3D" id="3.30.360.10">
    <property type="entry name" value="Dihydrodipicolinate Reductase, domain 2"/>
    <property type="match status" value="1"/>
</dbReference>
<evidence type="ECO:0000259" key="2">
    <source>
        <dbReference type="Pfam" id="PF22725"/>
    </source>
</evidence>
<dbReference type="InterPro" id="IPR036291">
    <property type="entry name" value="NAD(P)-bd_dom_sf"/>
</dbReference>
<feature type="domain" description="GFO/IDH/MocA-like oxidoreductase" evidence="2">
    <location>
        <begin position="163"/>
        <end position="293"/>
    </location>
</feature>
<dbReference type="SUPFAM" id="SSF51735">
    <property type="entry name" value="NAD(P)-binding Rossmann-fold domains"/>
    <property type="match status" value="1"/>
</dbReference>
<dbReference type="PANTHER" id="PTHR43708">
    <property type="entry name" value="CONSERVED EXPRESSED OXIDOREDUCTASE (EUROFUNG)"/>
    <property type="match status" value="1"/>
</dbReference>
<dbReference type="EC" id="1.1.99.28" evidence="3"/>
<evidence type="ECO:0000259" key="1">
    <source>
        <dbReference type="Pfam" id="PF01408"/>
    </source>
</evidence>
<feature type="domain" description="Gfo/Idh/MocA-like oxidoreductase N-terminal" evidence="1">
    <location>
        <begin position="21"/>
        <end position="152"/>
    </location>
</feature>
<dbReference type="Gene3D" id="3.40.50.720">
    <property type="entry name" value="NAD(P)-binding Rossmann-like Domain"/>
    <property type="match status" value="1"/>
</dbReference>
<dbReference type="SUPFAM" id="SSF55347">
    <property type="entry name" value="Glyceraldehyde-3-phosphate dehydrogenase-like, C-terminal domain"/>
    <property type="match status" value="1"/>
</dbReference>
<dbReference type="Pfam" id="PF22725">
    <property type="entry name" value="GFO_IDH_MocA_C3"/>
    <property type="match status" value="1"/>
</dbReference>
<dbReference type="Proteomes" id="UP000281909">
    <property type="component" value="Chromosome"/>
</dbReference>
<keyword evidence="3" id="KW-0560">Oxidoreductase</keyword>
<dbReference type="InterPro" id="IPR051317">
    <property type="entry name" value="Gfo/Idh/MocA_oxidoreduct"/>
</dbReference>
<dbReference type="InterPro" id="IPR055170">
    <property type="entry name" value="GFO_IDH_MocA-like_dom"/>
</dbReference>
<dbReference type="InterPro" id="IPR000683">
    <property type="entry name" value="Gfo/Idh/MocA-like_OxRdtase_N"/>
</dbReference>
<sequence length="406" mass="43456">MNRVMPESKEKNAMNAAARKIRMGFVGGGEGAFIAQAHRQAAGLDGRFALTCGAFSRDPQNNQRTAAALGLPAERCYDSWQTLLAAESALPADQRMELLVIVTPNHLHAPIAEQALRSGFHVFSEKPAALNLAEVQALRDTVARSQRIYGLAHTYLGYPMVWQAREMVASGAIGELRKVLVEYPQGWLSTDVAGQGNKQAGWRDNPEQSGIGGCIGDIGTHAFSLAEFVAGQQIRFISAMLGSHVSGRQLDDDASMLFKMSDGASGVLIASQVCAGEENPLKIRLYGDKGGLEWRQEEPASLIHRPLNEPMRVLRSGVGQAWLCAAATQRMRLPAGHPEGYLEAMANLYGDLAQAILKGSNGPGAPGVPGIDTGWRGMAFIETALINHHGAAKWSEIPDLPTGAAS</sequence>
<dbReference type="PANTHER" id="PTHR43708:SF3">
    <property type="entry name" value="OXIDOREDUCTASE"/>
    <property type="match status" value="1"/>
</dbReference>
<evidence type="ECO:0000313" key="3">
    <source>
        <dbReference type="EMBL" id="VEF11551.1"/>
    </source>
</evidence>
<proteinExistence type="predicted"/>
<dbReference type="EMBL" id="LR134318">
    <property type="protein sequence ID" value="VEF11551.1"/>
    <property type="molecule type" value="Genomic_DNA"/>
</dbReference>
<protein>
    <submittedName>
        <fullName evidence="3">Oxidoreductase</fullName>
        <ecNumber evidence="3">1.1.99.28</ecNumber>
    </submittedName>
</protein>
<dbReference type="Pfam" id="PF01408">
    <property type="entry name" value="GFO_IDH_MocA"/>
    <property type="match status" value="1"/>
</dbReference>
<dbReference type="GO" id="GO:0047061">
    <property type="term" value="F:glucose-fructose oxidoreductase activity"/>
    <property type="evidence" value="ECO:0007669"/>
    <property type="project" value="UniProtKB-EC"/>
</dbReference>